<organism evidence="2 3">
    <name type="scientific">Roseimicrobium gellanilyticum</name>
    <dbReference type="NCBI Taxonomy" id="748857"/>
    <lineage>
        <taxon>Bacteria</taxon>
        <taxon>Pseudomonadati</taxon>
        <taxon>Verrucomicrobiota</taxon>
        <taxon>Verrucomicrobiia</taxon>
        <taxon>Verrucomicrobiales</taxon>
        <taxon>Verrucomicrobiaceae</taxon>
        <taxon>Roseimicrobium</taxon>
    </lineage>
</organism>
<dbReference type="Proteomes" id="UP000253426">
    <property type="component" value="Unassembled WGS sequence"/>
</dbReference>
<reference evidence="2 3" key="1">
    <citation type="submission" date="2018-06" db="EMBL/GenBank/DDBJ databases">
        <title>Genomic Encyclopedia of Type Strains, Phase IV (KMG-IV): sequencing the most valuable type-strain genomes for metagenomic binning, comparative biology and taxonomic classification.</title>
        <authorList>
            <person name="Goeker M."/>
        </authorList>
    </citation>
    <scope>NUCLEOTIDE SEQUENCE [LARGE SCALE GENOMIC DNA]</scope>
    <source>
        <strain evidence="2 3">DSM 25532</strain>
    </source>
</reference>
<evidence type="ECO:0000256" key="1">
    <source>
        <dbReference type="SAM" id="MobiDB-lite"/>
    </source>
</evidence>
<feature type="region of interest" description="Disordered" evidence="1">
    <location>
        <begin position="1"/>
        <end position="23"/>
    </location>
</feature>
<gene>
    <name evidence="2" type="ORF">DES53_10736</name>
</gene>
<proteinExistence type="predicted"/>
<comment type="caution">
    <text evidence="2">The sequence shown here is derived from an EMBL/GenBank/DDBJ whole genome shotgun (WGS) entry which is preliminary data.</text>
</comment>
<keyword evidence="3" id="KW-1185">Reference proteome</keyword>
<protein>
    <submittedName>
        <fullName evidence="2">Uncharacterized protein</fullName>
    </submittedName>
</protein>
<dbReference type="EMBL" id="QNRR01000007">
    <property type="protein sequence ID" value="RBP41207.1"/>
    <property type="molecule type" value="Genomic_DNA"/>
</dbReference>
<evidence type="ECO:0000313" key="3">
    <source>
        <dbReference type="Proteomes" id="UP000253426"/>
    </source>
</evidence>
<evidence type="ECO:0000313" key="2">
    <source>
        <dbReference type="EMBL" id="RBP41207.1"/>
    </source>
</evidence>
<name>A0A366HFA5_9BACT</name>
<dbReference type="AlphaFoldDB" id="A0A366HFA5"/>
<feature type="region of interest" description="Disordered" evidence="1">
    <location>
        <begin position="66"/>
        <end position="99"/>
    </location>
</feature>
<sequence>MTSGSCGDLPGRQHAPQELFPAIPPFASKSKTFRFDRLETPGKKPVSGPANPVMAIAFPTMKRSDLGKKHPASLDGLHNPCLNRPDPSHSTAASYIPLS</sequence>
<accession>A0A366HFA5</accession>